<dbReference type="eggNOG" id="ENOG502ZS34">
    <property type="taxonomic scope" value="Bacteria"/>
</dbReference>
<reference evidence="1 2" key="1">
    <citation type="journal article" date="2009" name="Stand. Genomic Sci.">
        <title>Complete genome sequence of Pirellula staleyi type strain (ATCC 27377).</title>
        <authorList>
            <person name="Clum A."/>
            <person name="Tindall B.J."/>
            <person name="Sikorski J."/>
            <person name="Ivanova N."/>
            <person name="Mavrommatis K."/>
            <person name="Lucas S."/>
            <person name="Glavina del Rio T."/>
            <person name="Nolan M."/>
            <person name="Chen F."/>
            <person name="Tice H."/>
            <person name="Pitluck S."/>
            <person name="Cheng J.F."/>
            <person name="Chertkov O."/>
            <person name="Brettin T."/>
            <person name="Han C."/>
            <person name="Detter J.C."/>
            <person name="Kuske C."/>
            <person name="Bruce D."/>
            <person name="Goodwin L."/>
            <person name="Ovchinikova G."/>
            <person name="Pati A."/>
            <person name="Mikhailova N."/>
            <person name="Chen A."/>
            <person name="Palaniappan K."/>
            <person name="Land M."/>
            <person name="Hauser L."/>
            <person name="Chang Y.J."/>
            <person name="Jeffries C.D."/>
            <person name="Chain P."/>
            <person name="Rohde M."/>
            <person name="Goker M."/>
            <person name="Bristow J."/>
            <person name="Eisen J.A."/>
            <person name="Markowitz V."/>
            <person name="Hugenholtz P."/>
            <person name="Kyrpides N.C."/>
            <person name="Klenk H.P."/>
            <person name="Lapidus A."/>
        </authorList>
    </citation>
    <scope>NUCLEOTIDE SEQUENCE [LARGE SCALE GENOMIC DNA]</scope>
    <source>
        <strain evidence="2">ATCC 27377 / DSM 6068 / ICPB 4128</strain>
    </source>
</reference>
<organism evidence="1 2">
    <name type="scientific">Pirellula staleyi (strain ATCC 27377 / DSM 6068 / ICPB 4128)</name>
    <name type="common">Pirella staleyi</name>
    <dbReference type="NCBI Taxonomy" id="530564"/>
    <lineage>
        <taxon>Bacteria</taxon>
        <taxon>Pseudomonadati</taxon>
        <taxon>Planctomycetota</taxon>
        <taxon>Planctomycetia</taxon>
        <taxon>Pirellulales</taxon>
        <taxon>Pirellulaceae</taxon>
        <taxon>Pirellula</taxon>
    </lineage>
</organism>
<dbReference type="EMBL" id="CP001848">
    <property type="protein sequence ID" value="ADB16986.1"/>
    <property type="molecule type" value="Genomic_DNA"/>
</dbReference>
<keyword evidence="2" id="KW-1185">Reference proteome</keyword>
<proteinExistence type="predicted"/>
<evidence type="ECO:0000313" key="1">
    <source>
        <dbReference type="EMBL" id="ADB16986.1"/>
    </source>
</evidence>
<dbReference type="Proteomes" id="UP000001887">
    <property type="component" value="Chromosome"/>
</dbReference>
<dbReference type="OrthoDB" id="284508at2"/>
<gene>
    <name evidence="1" type="ordered locus">Psta_2316</name>
</gene>
<accession>D2R3N2</accession>
<dbReference type="NCBIfam" id="TIGR02574">
    <property type="entry name" value="stabl_TIGR02574"/>
    <property type="match status" value="1"/>
</dbReference>
<sequence>MQNIEQTISAVSTMSISDRLRLAEAIWDSLDDASTALLTPQQHAELKRRMMEHETNPGSAMTREEVEQRLAELRCNPQMSVNCLIL</sequence>
<name>D2R3N2_PIRSD</name>
<dbReference type="AlphaFoldDB" id="D2R3N2"/>
<dbReference type="KEGG" id="psl:Psta_2316"/>
<evidence type="ECO:0000313" key="2">
    <source>
        <dbReference type="Proteomes" id="UP000001887"/>
    </source>
</evidence>
<dbReference type="HOGENOM" id="CLU_185169_1_0_0"/>
<protein>
    <submittedName>
        <fullName evidence="1">Addiction module component, TIGR02574 family</fullName>
    </submittedName>
</protein>
<dbReference type="InterPro" id="IPR013406">
    <property type="entry name" value="CHP02574_addiction_mod"/>
</dbReference>
<dbReference type="Pfam" id="PF09720">
    <property type="entry name" value="Unstab_antitox"/>
    <property type="match status" value="1"/>
</dbReference>